<reference evidence="2" key="2">
    <citation type="submission" date="2021-01" db="UniProtKB">
        <authorList>
            <consortium name="EnsemblPlants"/>
        </authorList>
    </citation>
    <scope>IDENTIFICATION</scope>
</reference>
<dbReference type="GO" id="GO:0046872">
    <property type="term" value="F:metal ion binding"/>
    <property type="evidence" value="ECO:0007669"/>
    <property type="project" value="InterPro"/>
</dbReference>
<dbReference type="SUPFAM" id="SSF49363">
    <property type="entry name" value="Purple acid phosphatase, N-terminal domain"/>
    <property type="match status" value="1"/>
</dbReference>
<dbReference type="AlphaFoldDB" id="A0A7N2M931"/>
<dbReference type="Gramene" id="QL08p011085:mrna">
    <property type="protein sequence ID" value="QL08p011085:mrna"/>
    <property type="gene ID" value="QL08p011085"/>
</dbReference>
<dbReference type="EMBL" id="LRBV02000008">
    <property type="status" value="NOT_ANNOTATED_CDS"/>
    <property type="molecule type" value="Genomic_DNA"/>
</dbReference>
<dbReference type="InterPro" id="IPR008963">
    <property type="entry name" value="Purple_acid_Pase-like_N"/>
</dbReference>
<organism evidence="2 3">
    <name type="scientific">Quercus lobata</name>
    <name type="common">Valley oak</name>
    <dbReference type="NCBI Taxonomy" id="97700"/>
    <lineage>
        <taxon>Eukaryota</taxon>
        <taxon>Viridiplantae</taxon>
        <taxon>Streptophyta</taxon>
        <taxon>Embryophyta</taxon>
        <taxon>Tracheophyta</taxon>
        <taxon>Spermatophyta</taxon>
        <taxon>Magnoliopsida</taxon>
        <taxon>eudicotyledons</taxon>
        <taxon>Gunneridae</taxon>
        <taxon>Pentapetalae</taxon>
        <taxon>rosids</taxon>
        <taxon>fabids</taxon>
        <taxon>Fagales</taxon>
        <taxon>Fagaceae</taxon>
        <taxon>Quercus</taxon>
    </lineage>
</organism>
<feature type="chain" id="PRO_5029499347" description="Secreted protein" evidence="1">
    <location>
        <begin position="22"/>
        <end position="101"/>
    </location>
</feature>
<accession>A0A7N2M931</accession>
<evidence type="ECO:0000256" key="1">
    <source>
        <dbReference type="SAM" id="SignalP"/>
    </source>
</evidence>
<dbReference type="GO" id="GO:0003993">
    <property type="term" value="F:acid phosphatase activity"/>
    <property type="evidence" value="ECO:0007669"/>
    <property type="project" value="InterPro"/>
</dbReference>
<evidence type="ECO:0000313" key="2">
    <source>
        <dbReference type="EnsemblPlants" id="QL08p011085:mrna"/>
    </source>
</evidence>
<evidence type="ECO:0008006" key="4">
    <source>
        <dbReference type="Google" id="ProtNLM"/>
    </source>
</evidence>
<reference evidence="2 3" key="1">
    <citation type="journal article" date="2016" name="G3 (Bethesda)">
        <title>First Draft Assembly and Annotation of the Genome of a California Endemic Oak Quercus lobata Nee (Fagaceae).</title>
        <authorList>
            <person name="Sork V.L."/>
            <person name="Fitz-Gibbon S.T."/>
            <person name="Puiu D."/>
            <person name="Crepeau M."/>
            <person name="Gugger P.F."/>
            <person name="Sherman R."/>
            <person name="Stevens K."/>
            <person name="Langley C.H."/>
            <person name="Pellegrini M."/>
            <person name="Salzberg S.L."/>
        </authorList>
    </citation>
    <scope>NUCLEOTIDE SEQUENCE [LARGE SCALE GENOMIC DNA]</scope>
    <source>
        <strain evidence="2 3">cv. SW786</strain>
    </source>
</reference>
<keyword evidence="3" id="KW-1185">Reference proteome</keyword>
<dbReference type="Proteomes" id="UP000594261">
    <property type="component" value="Chromosome 8"/>
</dbReference>
<dbReference type="InParanoid" id="A0A7N2M931"/>
<proteinExistence type="predicted"/>
<keyword evidence="1" id="KW-0732">Signal</keyword>
<dbReference type="EnsemblPlants" id="QL08p011085:mrna">
    <property type="protein sequence ID" value="QL08p011085:mrna"/>
    <property type="gene ID" value="QL08p011085"/>
</dbReference>
<evidence type="ECO:0000313" key="3">
    <source>
        <dbReference type="Proteomes" id="UP000594261"/>
    </source>
</evidence>
<sequence>MGLPLRSVGLWLAIGVSRFLSDSPFCLGLLGPVLGPIGHCEAVICWVRWWVEGWVERGGDVLLCFGMIELGLCCSGKIHHPVIGPLEHDTVYFYRCGGQGS</sequence>
<feature type="signal peptide" evidence="1">
    <location>
        <begin position="1"/>
        <end position="21"/>
    </location>
</feature>
<protein>
    <recommendedName>
        <fullName evidence="4">Secreted protein</fullName>
    </recommendedName>
</protein>
<name>A0A7N2M931_QUELO</name>